<dbReference type="FunFam" id="3.40.50.300:FF:000016">
    <property type="entry name" value="Oligopeptide ABC transporter ATP-binding component"/>
    <property type="match status" value="1"/>
</dbReference>
<dbReference type="InterPro" id="IPR027417">
    <property type="entry name" value="P-loop_NTPase"/>
</dbReference>
<dbReference type="InterPro" id="IPR003439">
    <property type="entry name" value="ABC_transporter-like_ATP-bd"/>
</dbReference>
<evidence type="ECO:0000256" key="1">
    <source>
        <dbReference type="ARBA" id="ARBA00022448"/>
    </source>
</evidence>
<reference evidence="5 6" key="1">
    <citation type="submission" date="2019-10" db="EMBL/GenBank/DDBJ databases">
        <title>Vibrio sp. nov. isolated from a shrimp pond.</title>
        <authorList>
            <person name="Gomez-Gil B."/>
            <person name="Enciso-Ibarra J."/>
            <person name="Enciso-Ibarra K."/>
            <person name="Bolan-Mejia C."/>
        </authorList>
    </citation>
    <scope>NUCLEOTIDE SEQUENCE [LARGE SCALE GENOMIC DNA]</scope>
    <source>
        <strain evidence="5 6">CAIM 722</strain>
    </source>
</reference>
<dbReference type="CDD" id="cd03257">
    <property type="entry name" value="ABC_NikE_OppD_transporters"/>
    <property type="match status" value="1"/>
</dbReference>
<dbReference type="NCBIfam" id="NF008453">
    <property type="entry name" value="PRK11308.1"/>
    <property type="match status" value="1"/>
</dbReference>
<dbReference type="InterPro" id="IPR003593">
    <property type="entry name" value="AAA+_ATPase"/>
</dbReference>
<feature type="domain" description="ABC transporter" evidence="4">
    <location>
        <begin position="19"/>
        <end position="259"/>
    </location>
</feature>
<dbReference type="Pfam" id="PF00005">
    <property type="entry name" value="ABC_tran"/>
    <property type="match status" value="1"/>
</dbReference>
<dbReference type="Gene3D" id="3.40.50.300">
    <property type="entry name" value="P-loop containing nucleotide triphosphate hydrolases"/>
    <property type="match status" value="1"/>
</dbReference>
<dbReference type="EMBL" id="WEKT01000012">
    <property type="protein sequence ID" value="MZI93337.1"/>
    <property type="molecule type" value="Genomic_DNA"/>
</dbReference>
<evidence type="ECO:0000313" key="6">
    <source>
        <dbReference type="Proteomes" id="UP000462621"/>
    </source>
</evidence>
<gene>
    <name evidence="5" type="ORF">F9817_09020</name>
</gene>
<dbReference type="NCBIfam" id="TIGR01727">
    <property type="entry name" value="oligo_HPY"/>
    <property type="match status" value="1"/>
</dbReference>
<dbReference type="RefSeq" id="WP_161154644.1">
    <property type="nucleotide sequence ID" value="NZ_WEKT01000012.1"/>
</dbReference>
<dbReference type="InterPro" id="IPR017871">
    <property type="entry name" value="ABC_transporter-like_CS"/>
</dbReference>
<keyword evidence="6" id="KW-1185">Reference proteome</keyword>
<dbReference type="Proteomes" id="UP000462621">
    <property type="component" value="Unassembled WGS sequence"/>
</dbReference>
<dbReference type="Pfam" id="PF08352">
    <property type="entry name" value="oligo_HPY"/>
    <property type="match status" value="1"/>
</dbReference>
<dbReference type="PANTHER" id="PTHR43776">
    <property type="entry name" value="TRANSPORT ATP-BINDING PROTEIN"/>
    <property type="match status" value="1"/>
</dbReference>
<protein>
    <submittedName>
        <fullName evidence="5">Dipeptide ABC transporter ATP-binding protein</fullName>
    </submittedName>
</protein>
<dbReference type="SMART" id="SM00382">
    <property type="entry name" value="AAA"/>
    <property type="match status" value="1"/>
</dbReference>
<evidence type="ECO:0000313" key="5">
    <source>
        <dbReference type="EMBL" id="MZI93337.1"/>
    </source>
</evidence>
<name>A0A7X4RUJ4_9VIBR</name>
<keyword evidence="2" id="KW-0547">Nucleotide-binding</keyword>
<proteinExistence type="predicted"/>
<dbReference type="GO" id="GO:0016887">
    <property type="term" value="F:ATP hydrolysis activity"/>
    <property type="evidence" value="ECO:0007669"/>
    <property type="project" value="InterPro"/>
</dbReference>
<accession>A0A7X4RUJ4</accession>
<sequence>MNTDTVLVDVKQLTKTFNVRKKSLFNRQELLLKAVDNVSFQIKQGQTLGLVGESGCGKSTLGRCLLRLLEPSGGEVNINGQDVVHLGADELKHKRKEMQMIFQDPFASLSPRMTIHDILREPLDIHRIGTEAQREAKIAEVMEIVGLRPEALNRYPHEFSGGQRQRVGIARALILEPKFIVADEPVSALDVSVQAQVLNLIADLQRTKGISFLFIAHDLAVVQHICDEVGVMYLGRMVEKAPANELYSNPKHPYTQALLASIPIPDPTKRKQKTLLQGDVPSPLAPPSGCTFRTRCPKATEQCAKHTPQLATNDDNRNHWVACHLYQSDLKMQDLELNQPA</sequence>
<dbReference type="SUPFAM" id="SSF52540">
    <property type="entry name" value="P-loop containing nucleoside triphosphate hydrolases"/>
    <property type="match status" value="1"/>
</dbReference>
<dbReference type="PROSITE" id="PS00211">
    <property type="entry name" value="ABC_TRANSPORTER_1"/>
    <property type="match status" value="1"/>
</dbReference>
<dbReference type="GO" id="GO:0015833">
    <property type="term" value="P:peptide transport"/>
    <property type="evidence" value="ECO:0007669"/>
    <property type="project" value="InterPro"/>
</dbReference>
<evidence type="ECO:0000256" key="3">
    <source>
        <dbReference type="ARBA" id="ARBA00022840"/>
    </source>
</evidence>
<dbReference type="GO" id="GO:0055085">
    <property type="term" value="P:transmembrane transport"/>
    <property type="evidence" value="ECO:0007669"/>
    <property type="project" value="UniProtKB-ARBA"/>
</dbReference>
<comment type="caution">
    <text evidence="5">The sequence shown here is derived from an EMBL/GenBank/DDBJ whole genome shotgun (WGS) entry which is preliminary data.</text>
</comment>
<keyword evidence="1" id="KW-0813">Transport</keyword>
<organism evidence="5 6">
    <name type="scientific">Vibrio eleionomae</name>
    <dbReference type="NCBI Taxonomy" id="2653505"/>
    <lineage>
        <taxon>Bacteria</taxon>
        <taxon>Pseudomonadati</taxon>
        <taxon>Pseudomonadota</taxon>
        <taxon>Gammaproteobacteria</taxon>
        <taxon>Vibrionales</taxon>
        <taxon>Vibrionaceae</taxon>
        <taxon>Vibrio</taxon>
    </lineage>
</organism>
<dbReference type="GO" id="GO:0005524">
    <property type="term" value="F:ATP binding"/>
    <property type="evidence" value="ECO:0007669"/>
    <property type="project" value="UniProtKB-KW"/>
</dbReference>
<evidence type="ECO:0000259" key="4">
    <source>
        <dbReference type="PROSITE" id="PS50893"/>
    </source>
</evidence>
<evidence type="ECO:0000256" key="2">
    <source>
        <dbReference type="ARBA" id="ARBA00022741"/>
    </source>
</evidence>
<dbReference type="PROSITE" id="PS50893">
    <property type="entry name" value="ABC_TRANSPORTER_2"/>
    <property type="match status" value="1"/>
</dbReference>
<keyword evidence="3 5" id="KW-0067">ATP-binding</keyword>
<dbReference type="InterPro" id="IPR013563">
    <property type="entry name" value="Oligopep_ABC_C"/>
</dbReference>
<dbReference type="AlphaFoldDB" id="A0A7X4RUJ4"/>
<dbReference type="InterPro" id="IPR050319">
    <property type="entry name" value="ABC_transp_ATP-bind"/>
</dbReference>